<protein>
    <submittedName>
        <fullName evidence="1">Uncharacterized protein</fullName>
    </submittedName>
</protein>
<dbReference type="AlphaFoldDB" id="A0A7T1T3Q1"/>
<dbReference type="RefSeq" id="WP_197349297.1">
    <property type="nucleotide sequence ID" value="NZ_CP048882.1"/>
</dbReference>
<name>A0A7T1T3Q1_9ACTN</name>
<organism evidence="1 2">
    <name type="scientific">Streptomyces bathyalis</name>
    <dbReference type="NCBI Taxonomy" id="2710756"/>
    <lineage>
        <taxon>Bacteria</taxon>
        <taxon>Bacillati</taxon>
        <taxon>Actinomycetota</taxon>
        <taxon>Actinomycetes</taxon>
        <taxon>Kitasatosporales</taxon>
        <taxon>Streptomycetaceae</taxon>
        <taxon>Streptomyces</taxon>
    </lineage>
</organism>
<proteinExistence type="predicted"/>
<dbReference type="Proteomes" id="UP000595046">
    <property type="component" value="Chromosome"/>
</dbReference>
<accession>A0A7T1T3Q1</accession>
<gene>
    <name evidence="1" type="ORF">G4Z16_04510</name>
</gene>
<reference evidence="2" key="1">
    <citation type="submission" date="2020-02" db="EMBL/GenBank/DDBJ databases">
        <title>Streptomyces sp. ASO4wet.</title>
        <authorList>
            <person name="Risdian C."/>
            <person name="Landwehr W."/>
            <person name="Schupp P."/>
            <person name="Wink J."/>
        </authorList>
    </citation>
    <scope>NUCLEOTIDE SEQUENCE [LARGE SCALE GENOMIC DNA]</scope>
    <source>
        <strain evidence="2">ASO4wet</strain>
    </source>
</reference>
<evidence type="ECO:0000313" key="2">
    <source>
        <dbReference type="Proteomes" id="UP000595046"/>
    </source>
</evidence>
<keyword evidence="2" id="KW-1185">Reference proteome</keyword>
<dbReference type="KEGG" id="sbat:G4Z16_04510"/>
<sequence>MPRAGQGQLVDPSVLKLRENLLGTTSPSTNCSTAHWRWPRGCVARSAPCPAWRTLRVVANKRDG</sequence>
<dbReference type="EMBL" id="CP048882">
    <property type="protein sequence ID" value="QPP05779.1"/>
    <property type="molecule type" value="Genomic_DNA"/>
</dbReference>
<evidence type="ECO:0000313" key="1">
    <source>
        <dbReference type="EMBL" id="QPP05779.1"/>
    </source>
</evidence>